<evidence type="ECO:0000313" key="13">
    <source>
        <dbReference type="Proteomes" id="UP000027361"/>
    </source>
</evidence>
<dbReference type="InterPro" id="IPR002642">
    <property type="entry name" value="LysoPLipase_cat_dom"/>
</dbReference>
<feature type="region of interest" description="Disordered" evidence="10">
    <location>
        <begin position="615"/>
        <end position="640"/>
    </location>
</feature>
<dbReference type="OrthoDB" id="4084751at2759"/>
<evidence type="ECO:0000256" key="7">
    <source>
        <dbReference type="ARBA" id="ARBA00023180"/>
    </source>
</evidence>
<dbReference type="RefSeq" id="XP_013243459.1">
    <property type="nucleotide sequence ID" value="XM_013388005.1"/>
</dbReference>
<dbReference type="GO" id="GO:0005829">
    <property type="term" value="C:cytosol"/>
    <property type="evidence" value="ECO:0007669"/>
    <property type="project" value="TreeGrafter"/>
</dbReference>
<evidence type="ECO:0000256" key="1">
    <source>
        <dbReference type="ARBA" id="ARBA00008780"/>
    </source>
</evidence>
<evidence type="ECO:0000256" key="3">
    <source>
        <dbReference type="ARBA" id="ARBA00022729"/>
    </source>
</evidence>
<keyword evidence="13" id="KW-1185">Reference proteome</keyword>
<dbReference type="FunFam" id="3.40.1090.10:FF:000010">
    <property type="entry name" value="Lysophospholipase"/>
    <property type="match status" value="1"/>
</dbReference>
<dbReference type="PROSITE" id="PS51210">
    <property type="entry name" value="PLA2C"/>
    <property type="match status" value="1"/>
</dbReference>
<feature type="compositionally biased region" description="Low complexity" evidence="10">
    <location>
        <begin position="623"/>
        <end position="640"/>
    </location>
</feature>
<dbReference type="Proteomes" id="UP000027361">
    <property type="component" value="Unassembled WGS sequence"/>
</dbReference>
<keyword evidence="3" id="KW-0732">Signal</keyword>
<dbReference type="Pfam" id="PF01735">
    <property type="entry name" value="PLA2_B"/>
    <property type="match status" value="1"/>
</dbReference>
<dbReference type="EC" id="3.1.1.5" evidence="2 9"/>
<evidence type="ECO:0000313" key="12">
    <source>
        <dbReference type="EMBL" id="KDN46144.1"/>
    </source>
</evidence>
<comment type="catalytic activity">
    <reaction evidence="9">
        <text>a 1-acyl-sn-glycero-3-phosphocholine + H2O = sn-glycerol 3-phosphocholine + a fatty acid + H(+)</text>
        <dbReference type="Rhea" id="RHEA:15177"/>
        <dbReference type="ChEBI" id="CHEBI:15377"/>
        <dbReference type="ChEBI" id="CHEBI:15378"/>
        <dbReference type="ChEBI" id="CHEBI:16870"/>
        <dbReference type="ChEBI" id="CHEBI:28868"/>
        <dbReference type="ChEBI" id="CHEBI:58168"/>
        <dbReference type="EC" id="3.1.1.5"/>
    </reaction>
</comment>
<dbReference type="PANTHER" id="PTHR10728:SF33">
    <property type="entry name" value="LYSOPHOSPHOLIPASE 1-RELATED"/>
    <property type="match status" value="1"/>
</dbReference>
<keyword evidence="7" id="KW-0325">Glycoprotein</keyword>
<sequence length="673" mass="71337">MRTLALTPRSAPSGDYAPSTISCPAASAANASAGLSYSGQLRNASTRTLNPDEANYIAQHRAAKQADWTSWLSQSQVGLDAAVPGGFSNYTGGNASRVPRIAIATSGGGLRAMLYGAGVFSALDSRNSTATQVGTGGLLQLADYVTGLSGGSWLTGSVALNDYPTTQSLHDGTWDLESNLIVPQDNALNFYANIIEDVDEKRSYATSNYTGITDYWGRALSYHLLNSTKYANHGAATTWSDVRNVSNFQSFAYPFPIVIADQRNPGELFIETTSPIWEFTPYEWGTWDDDIAAFLPIDLIGSQLNNGTSTVEGQCTAGWDNAGWSMGTSSTLFNSLFTTLVTSEGDSAIKAAIEKVLAQVGQQYNDISLVPNSFFGYRNGTNPDALSPNISLVDGGEDGQNVPLWPVINPVRELDFVLAVDSSADVSSWPNGTSLVATSQRVQNDTFAQYPFPNIPRVNTFINRGLNTRPTFFGCPGASIINADTALNDQQTPLIAYLPNYPYESLANTSTFQLEYSQAQSQAVMDNAFAVATLSGIDTALNGTDLAWPKCLACGMLLRSFQRSGTPIPPACQTCYNAYCWDGQSNDTVPANPYSPPVGVPEFVSSRGMLLRAPAYTGGNGSSPGNPSAPGIGSRSSGSRNSNAAPAVLLGAPRCQTATALGALFATSAVLLM</sequence>
<dbReference type="SMART" id="SM00022">
    <property type="entry name" value="PLAc"/>
    <property type="match status" value="1"/>
</dbReference>
<protein>
    <recommendedName>
        <fullName evidence="2 9">Lysophospholipase</fullName>
        <ecNumber evidence="2 9">3.1.1.5</ecNumber>
    </recommendedName>
</protein>
<dbReference type="Gene3D" id="3.40.1090.10">
    <property type="entry name" value="Cytosolic phospholipase A2 catalytic domain"/>
    <property type="match status" value="1"/>
</dbReference>
<feature type="domain" description="PLA2c" evidence="11">
    <location>
        <begin position="35"/>
        <end position="586"/>
    </location>
</feature>
<dbReference type="PANTHER" id="PTHR10728">
    <property type="entry name" value="CYTOSOLIC PHOSPHOLIPASE A2"/>
    <property type="match status" value="1"/>
</dbReference>
<accession>A0A066W4Y5</accession>
<dbReference type="STRING" id="1037660.A0A066W4Y5"/>
<dbReference type="GO" id="GO:0004622">
    <property type="term" value="F:phosphatidylcholine lysophospholipase activity"/>
    <property type="evidence" value="ECO:0007669"/>
    <property type="project" value="UniProtKB-EC"/>
</dbReference>
<evidence type="ECO:0000256" key="8">
    <source>
        <dbReference type="PROSITE-ProRule" id="PRU00555"/>
    </source>
</evidence>
<dbReference type="OMA" id="QLWSHIP"/>
<dbReference type="GO" id="GO:0046475">
    <property type="term" value="P:glycerophospholipid catabolic process"/>
    <property type="evidence" value="ECO:0007669"/>
    <property type="project" value="TreeGrafter"/>
</dbReference>
<evidence type="ECO:0000256" key="9">
    <source>
        <dbReference type="RuleBase" id="RU362103"/>
    </source>
</evidence>
<proteinExistence type="inferred from homology"/>
<evidence type="ECO:0000256" key="10">
    <source>
        <dbReference type="SAM" id="MobiDB-lite"/>
    </source>
</evidence>
<dbReference type="GO" id="GO:0004623">
    <property type="term" value="F:phospholipase A2 activity"/>
    <property type="evidence" value="ECO:0007669"/>
    <property type="project" value="TreeGrafter"/>
</dbReference>
<dbReference type="InParanoid" id="A0A066W4Y5"/>
<comment type="caution">
    <text evidence="12">The sequence shown here is derived from an EMBL/GenBank/DDBJ whole genome shotgun (WGS) entry which is preliminary data.</text>
</comment>
<gene>
    <name evidence="12" type="ORF">K437DRAFT_223788</name>
</gene>
<keyword evidence="6 8" id="KW-0443">Lipid metabolism</keyword>
<keyword evidence="5 8" id="KW-0442">Lipid degradation</keyword>
<dbReference type="AlphaFoldDB" id="A0A066W4Y5"/>
<evidence type="ECO:0000256" key="6">
    <source>
        <dbReference type="ARBA" id="ARBA00023098"/>
    </source>
</evidence>
<organism evidence="12 13">
    <name type="scientific">Tilletiaria anomala (strain ATCC 24038 / CBS 436.72 / UBC 951)</name>
    <dbReference type="NCBI Taxonomy" id="1037660"/>
    <lineage>
        <taxon>Eukaryota</taxon>
        <taxon>Fungi</taxon>
        <taxon>Dikarya</taxon>
        <taxon>Basidiomycota</taxon>
        <taxon>Ustilaginomycotina</taxon>
        <taxon>Exobasidiomycetes</taxon>
        <taxon>Georgefischeriales</taxon>
        <taxon>Tilletiariaceae</taxon>
        <taxon>Tilletiaria</taxon>
    </lineage>
</organism>
<dbReference type="FunCoup" id="A0A066W4Y5">
    <property type="interactions" value="168"/>
</dbReference>
<evidence type="ECO:0000259" key="11">
    <source>
        <dbReference type="PROSITE" id="PS51210"/>
    </source>
</evidence>
<reference evidence="12 13" key="1">
    <citation type="submission" date="2014-05" db="EMBL/GenBank/DDBJ databases">
        <title>Draft genome sequence of a rare smut relative, Tilletiaria anomala UBC 951.</title>
        <authorList>
            <consortium name="DOE Joint Genome Institute"/>
            <person name="Toome M."/>
            <person name="Kuo A."/>
            <person name="Henrissat B."/>
            <person name="Lipzen A."/>
            <person name="Tritt A."/>
            <person name="Yoshinaga Y."/>
            <person name="Zane M."/>
            <person name="Barry K."/>
            <person name="Grigoriev I.V."/>
            <person name="Spatafora J.W."/>
            <person name="Aimea M.C."/>
        </authorList>
    </citation>
    <scope>NUCLEOTIDE SEQUENCE [LARGE SCALE GENOMIC DNA]</scope>
    <source>
        <strain evidence="12 13">UBC 951</strain>
    </source>
</reference>
<evidence type="ECO:0000256" key="4">
    <source>
        <dbReference type="ARBA" id="ARBA00022801"/>
    </source>
</evidence>
<comment type="similarity">
    <text evidence="1 9">Belongs to the lysophospholipase family.</text>
</comment>
<evidence type="ECO:0000256" key="5">
    <source>
        <dbReference type="ARBA" id="ARBA00022963"/>
    </source>
</evidence>
<dbReference type="GeneID" id="25262443"/>
<dbReference type="EMBL" id="JMSN01000037">
    <property type="protein sequence ID" value="KDN46144.1"/>
    <property type="molecule type" value="Genomic_DNA"/>
</dbReference>
<dbReference type="SUPFAM" id="SSF52151">
    <property type="entry name" value="FabD/lysophospholipase-like"/>
    <property type="match status" value="1"/>
</dbReference>
<dbReference type="HOGENOM" id="CLU_014602_0_0_1"/>
<keyword evidence="4 8" id="KW-0378">Hydrolase</keyword>
<evidence type="ECO:0000256" key="2">
    <source>
        <dbReference type="ARBA" id="ARBA00013274"/>
    </source>
</evidence>
<dbReference type="InterPro" id="IPR016035">
    <property type="entry name" value="Acyl_Trfase/lysoPLipase"/>
</dbReference>
<name>A0A066W4Y5_TILAU</name>